<feature type="domain" description="SabA N-terminal extracellular adhesion" evidence="2">
    <location>
        <begin position="60"/>
        <end position="308"/>
    </location>
</feature>
<sequence length="665" mass="74005">MIFLQQKHYFKEHFYEKDNFTLSLSLASSLLRAEDNGFFVGAGYQIGEAVQMVKNTGELKNLNEKYEQLNQYLNQVASLKQSIQNANNIELVNSSLNYLKSFTNNNYNSTTQSPIFNAVQAVITSVLGFWSLYAGNYFTFFVGNKDTKQPANVQGNPPFETIVKNCSGIENCAMDQTTYDEMKKLAESLQAAQTNSTTKANNLCALSGCTTTESSNTPNSTVSNALNLAQQLMDLIANTKTAMMWKNIVIAGVSNASGAIDSTGYPTQYAVFNNIKAMIPILQQAVTLSQSNHTLSASLQAQATGSQTNPKFAKDIYAFAQNQKQVISYAQDIFNLFDSIPKDQYRYLEKAYLKIANAGSTPTNPYMAVVNLNQEVQTIQNNVSYYGNRVDAALSVAKDVYNLKSNQTEIVTTYNDAKNLSEEISKLPHNQVNTKDIVTLPYDKNAPAAGQYNYQINQEQQSQLNQALAAMSNNPFKKVGMISSQNNNGAMNGLGVQVGYKQFFGESKRWGLRYYGFFDYNHGYIKSSFFNSSSDVWTYGGGSDLLVNIINDSITRKNNKLSVGLFGGIQLAGTTWLNSQYVNLTAFNNPYSAKVNASNFQFLFNLGLRTNLATARKKDSEHSAQHGIELGVKIPTINTNYYSFLGTQLQYRRLYSVYLNYVFAY</sequence>
<evidence type="ECO:0000256" key="1">
    <source>
        <dbReference type="SAM" id="Coils"/>
    </source>
</evidence>
<dbReference type="HOGENOM" id="CLU_026212_8_1_7"/>
<dbReference type="Pfam" id="PF01856">
    <property type="entry name" value="HP_OMP"/>
    <property type="match status" value="1"/>
</dbReference>
<dbReference type="KEGG" id="hpl:HPB8_930"/>
<keyword evidence="1" id="KW-0175">Coiled coil</keyword>
<reference evidence="3 4" key="1">
    <citation type="journal article" date="2010" name="BMC Genomics">
        <title>Sequencing, annotation, and comparative genome analysis of the gerbil-adapted Helicobacter pylori strain B8.</title>
        <authorList>
            <person name="Farnbacher M."/>
            <person name="Jahns T."/>
            <person name="Willrodt D."/>
            <person name="Daniel R."/>
            <person name="Haas R."/>
            <person name="Goesmann A."/>
            <person name="Kurtz S."/>
            <person name="Rieder G."/>
        </authorList>
    </citation>
    <scope>NUCLEOTIDE SEQUENCE [LARGE SCALE GENOMIC DNA]</scope>
    <source>
        <strain evidence="3 4">B8</strain>
    </source>
</reference>
<dbReference type="AlphaFoldDB" id="D7FE80"/>
<name>D7FE80_HELP3</name>
<organism evidence="3 4">
    <name type="scientific">Helicobacter pylori (strain B8)</name>
    <dbReference type="NCBI Taxonomy" id="693745"/>
    <lineage>
        <taxon>Bacteria</taxon>
        <taxon>Pseudomonadati</taxon>
        <taxon>Campylobacterota</taxon>
        <taxon>Epsilonproteobacteria</taxon>
        <taxon>Campylobacterales</taxon>
        <taxon>Helicobacteraceae</taxon>
        <taxon>Helicobacter</taxon>
    </lineage>
</organism>
<accession>D7FE80</accession>
<proteinExistence type="predicted"/>
<dbReference type="Proteomes" id="UP000007091">
    <property type="component" value="Chromosome"/>
</dbReference>
<evidence type="ECO:0000313" key="3">
    <source>
        <dbReference type="EMBL" id="CBI66487.1"/>
    </source>
</evidence>
<gene>
    <name evidence="3" type="primary">sabA</name>
    <name evidence="3" type="ordered locus">HPB8_930</name>
</gene>
<evidence type="ECO:0000313" key="4">
    <source>
        <dbReference type="Proteomes" id="UP000007091"/>
    </source>
</evidence>
<feature type="coiled-coil region" evidence="1">
    <location>
        <begin position="52"/>
        <end position="89"/>
    </location>
</feature>
<evidence type="ECO:0000259" key="2">
    <source>
        <dbReference type="Pfam" id="PF18304"/>
    </source>
</evidence>
<dbReference type="RefSeq" id="WP_000576768.1">
    <property type="nucleotide sequence ID" value="NC_014256.1"/>
</dbReference>
<dbReference type="EMBL" id="FN598874">
    <property type="protein sequence ID" value="CBI66487.1"/>
    <property type="molecule type" value="Genomic_DNA"/>
</dbReference>
<protein>
    <submittedName>
        <fullName evidence="3">Sialic acid-binding adhesin SabA</fullName>
    </submittedName>
</protein>
<dbReference type="InterPro" id="IPR040838">
    <property type="entry name" value="SabA_N_adhesion"/>
</dbReference>
<dbReference type="InterPro" id="IPR002718">
    <property type="entry name" value="OMP_Helicobacter"/>
</dbReference>
<dbReference type="PRINTS" id="PR01776">
    <property type="entry name" value="HPOMPFAMILY"/>
</dbReference>
<dbReference type="Pfam" id="PF18304">
    <property type="entry name" value="SabA_adhesion"/>
    <property type="match status" value="1"/>
</dbReference>